<evidence type="ECO:0000313" key="2">
    <source>
        <dbReference type="EMBL" id="TNN32963.1"/>
    </source>
</evidence>
<accession>A0A4Z2EVZ8</accession>
<dbReference type="AlphaFoldDB" id="A0A4Z2EVZ8"/>
<name>A0A4Z2EVZ8_9TELE</name>
<reference evidence="2 3" key="1">
    <citation type="submission" date="2019-03" db="EMBL/GenBank/DDBJ databases">
        <title>First draft genome of Liparis tanakae, snailfish: a comprehensive survey of snailfish specific genes.</title>
        <authorList>
            <person name="Kim W."/>
            <person name="Song I."/>
            <person name="Jeong J.-H."/>
            <person name="Kim D."/>
            <person name="Kim S."/>
            <person name="Ryu S."/>
            <person name="Song J.Y."/>
            <person name="Lee S.K."/>
        </authorList>
    </citation>
    <scope>NUCLEOTIDE SEQUENCE [LARGE SCALE GENOMIC DNA]</scope>
    <source>
        <tissue evidence="2">Muscle</tissue>
    </source>
</reference>
<evidence type="ECO:0000256" key="1">
    <source>
        <dbReference type="SAM" id="MobiDB-lite"/>
    </source>
</evidence>
<dbReference type="EMBL" id="SRLO01002413">
    <property type="protein sequence ID" value="TNN32963.1"/>
    <property type="molecule type" value="Genomic_DNA"/>
</dbReference>
<proteinExistence type="predicted"/>
<organism evidence="2 3">
    <name type="scientific">Liparis tanakae</name>
    <name type="common">Tanaka's snailfish</name>
    <dbReference type="NCBI Taxonomy" id="230148"/>
    <lineage>
        <taxon>Eukaryota</taxon>
        <taxon>Metazoa</taxon>
        <taxon>Chordata</taxon>
        <taxon>Craniata</taxon>
        <taxon>Vertebrata</taxon>
        <taxon>Euteleostomi</taxon>
        <taxon>Actinopterygii</taxon>
        <taxon>Neopterygii</taxon>
        <taxon>Teleostei</taxon>
        <taxon>Neoteleostei</taxon>
        <taxon>Acanthomorphata</taxon>
        <taxon>Eupercaria</taxon>
        <taxon>Perciformes</taxon>
        <taxon>Cottioidei</taxon>
        <taxon>Cottales</taxon>
        <taxon>Liparidae</taxon>
        <taxon>Liparis</taxon>
    </lineage>
</organism>
<dbReference type="Proteomes" id="UP000314294">
    <property type="component" value="Unassembled WGS sequence"/>
</dbReference>
<sequence>MRRFLGKRAVSRCAGPLAHSSLPMRCCSINKPQTTRSRRKGMRKRRKVDDTCGIKSWSMVQVSEGDPPSSSELSRYGTFLCTGRSLPLKGFRQNEMRVGKEKRKIEKDEQERLTCTSSSSFRSSRRWT</sequence>
<comment type="caution">
    <text evidence="2">The sequence shown here is derived from an EMBL/GenBank/DDBJ whole genome shotgun (WGS) entry which is preliminary data.</text>
</comment>
<feature type="region of interest" description="Disordered" evidence="1">
    <location>
        <begin position="97"/>
        <end position="128"/>
    </location>
</feature>
<feature type="region of interest" description="Disordered" evidence="1">
    <location>
        <begin position="28"/>
        <end position="49"/>
    </location>
</feature>
<keyword evidence="3" id="KW-1185">Reference proteome</keyword>
<gene>
    <name evidence="2" type="ORF">EYF80_056874</name>
</gene>
<feature type="compositionally biased region" description="Basic residues" evidence="1">
    <location>
        <begin position="36"/>
        <end position="46"/>
    </location>
</feature>
<protein>
    <submittedName>
        <fullName evidence="2">Uncharacterized protein</fullName>
    </submittedName>
</protein>
<feature type="compositionally biased region" description="Basic and acidic residues" evidence="1">
    <location>
        <begin position="97"/>
        <end position="112"/>
    </location>
</feature>
<evidence type="ECO:0000313" key="3">
    <source>
        <dbReference type="Proteomes" id="UP000314294"/>
    </source>
</evidence>